<protein>
    <submittedName>
        <fullName evidence="3">Amidohydrolase family protein</fullName>
    </submittedName>
</protein>
<keyword evidence="1" id="KW-0456">Lyase</keyword>
<name>A0ABV1L5F7_9BACL</name>
<proteinExistence type="predicted"/>
<keyword evidence="4" id="KW-1185">Reference proteome</keyword>
<gene>
    <name evidence="3" type="ORF">QJS35_31575</name>
</gene>
<dbReference type="RefSeq" id="WP_232190005.1">
    <property type="nucleotide sequence ID" value="NZ_JAIOAP010000026.1"/>
</dbReference>
<dbReference type="PANTHER" id="PTHR21240:SF28">
    <property type="entry name" value="ISO-OROTATE DECARBOXYLASE (EUROFUNG)"/>
    <property type="match status" value="1"/>
</dbReference>
<comment type="caution">
    <text evidence="3">The sequence shown here is derived from an EMBL/GenBank/DDBJ whole genome shotgun (WGS) entry which is preliminary data.</text>
</comment>
<dbReference type="SUPFAM" id="SSF51556">
    <property type="entry name" value="Metallo-dependent hydrolases"/>
    <property type="match status" value="1"/>
</dbReference>
<evidence type="ECO:0000313" key="3">
    <source>
        <dbReference type="EMBL" id="MEQ4486926.1"/>
    </source>
</evidence>
<dbReference type="Proteomes" id="UP001493487">
    <property type="component" value="Unassembled WGS sequence"/>
</dbReference>
<feature type="domain" description="Amidohydrolase-related" evidence="2">
    <location>
        <begin position="4"/>
        <end position="235"/>
    </location>
</feature>
<accession>A0ABV1L5F7</accession>
<evidence type="ECO:0000259" key="2">
    <source>
        <dbReference type="Pfam" id="PF04909"/>
    </source>
</evidence>
<dbReference type="InterPro" id="IPR006680">
    <property type="entry name" value="Amidohydro-rel"/>
</dbReference>
<dbReference type="InterPro" id="IPR032465">
    <property type="entry name" value="ACMSD"/>
</dbReference>
<sequence length="245" mass="27528">MKWIDAHCHVGQGIMNGLDADKLLADMDRLEIEQAVILPWDRAIAVDNEEGNMFTLELAAKYPDRLISFCTVNPWFGYRALEEIDRCVALGTKGLKLHPPYQGFQISDPFVLPIIEKALTYSLPIYIPTGTPVAAMPMQLAYVADLYPEGTFIQGHFGFPDFWIDSIPSVEHRPNIYVDIAYNAISTIEHAVKTLGAERVLFSSDAPYLSLDNEIDKLLSLSITEEERQLIGRDNMKAILEGGRR</sequence>
<dbReference type="CDD" id="cd01292">
    <property type="entry name" value="metallo-dependent_hydrolases"/>
    <property type="match status" value="1"/>
</dbReference>
<evidence type="ECO:0000313" key="4">
    <source>
        <dbReference type="Proteomes" id="UP001493487"/>
    </source>
</evidence>
<dbReference type="Pfam" id="PF04909">
    <property type="entry name" value="Amidohydro_2"/>
    <property type="match status" value="1"/>
</dbReference>
<dbReference type="Gene3D" id="3.20.20.140">
    <property type="entry name" value="Metal-dependent hydrolases"/>
    <property type="match status" value="1"/>
</dbReference>
<reference evidence="3 4" key="1">
    <citation type="journal article" date="2023" name="Genome Announc.">
        <title>Pan-Genome Analyses of the Genus Cohnella and Proposal of the Novel Species Cohnella silvisoli sp. nov., Isolated from Forest Soil.</title>
        <authorList>
            <person name="Wang C."/>
            <person name="Mao L."/>
            <person name="Bao G."/>
            <person name="Zhu H."/>
        </authorList>
    </citation>
    <scope>NUCLEOTIDE SEQUENCE [LARGE SCALE GENOMIC DNA]</scope>
    <source>
        <strain evidence="3 4">NL03-T5-1</strain>
    </source>
</reference>
<organism evidence="3 4">
    <name type="scientific">Cohnella silvisoli</name>
    <dbReference type="NCBI Taxonomy" id="2873699"/>
    <lineage>
        <taxon>Bacteria</taxon>
        <taxon>Bacillati</taxon>
        <taxon>Bacillota</taxon>
        <taxon>Bacilli</taxon>
        <taxon>Bacillales</taxon>
        <taxon>Paenibacillaceae</taxon>
        <taxon>Cohnella</taxon>
    </lineage>
</organism>
<evidence type="ECO:0000256" key="1">
    <source>
        <dbReference type="ARBA" id="ARBA00023239"/>
    </source>
</evidence>
<dbReference type="PANTHER" id="PTHR21240">
    <property type="entry name" value="2-AMINO-3-CARBOXYLMUCONATE-6-SEMIALDEHYDE DECARBOXYLASE"/>
    <property type="match status" value="1"/>
</dbReference>
<dbReference type="InterPro" id="IPR032466">
    <property type="entry name" value="Metal_Hydrolase"/>
</dbReference>
<dbReference type="EMBL" id="JASKHM010000027">
    <property type="protein sequence ID" value="MEQ4486926.1"/>
    <property type="molecule type" value="Genomic_DNA"/>
</dbReference>